<evidence type="ECO:0000313" key="2">
    <source>
        <dbReference type="EMBL" id="KUF14405.1"/>
    </source>
</evidence>
<dbReference type="SUPFAM" id="SSF53335">
    <property type="entry name" value="S-adenosyl-L-methionine-dependent methyltransferases"/>
    <property type="match status" value="1"/>
</dbReference>
<dbReference type="STRING" id="1765722.AT728_36175"/>
<dbReference type="PROSITE" id="PS51186">
    <property type="entry name" value="GNAT"/>
    <property type="match status" value="1"/>
</dbReference>
<comment type="caution">
    <text evidence="2">The sequence shown here is derived from an EMBL/GenBank/DDBJ whole genome shotgun (WGS) entry which is preliminary data.</text>
</comment>
<organism evidence="2 3">
    <name type="scientific">Streptomyces silvensis</name>
    <dbReference type="NCBI Taxonomy" id="1765722"/>
    <lineage>
        <taxon>Bacteria</taxon>
        <taxon>Bacillati</taxon>
        <taxon>Actinomycetota</taxon>
        <taxon>Actinomycetes</taxon>
        <taxon>Kitasatosporales</taxon>
        <taxon>Streptomycetaceae</taxon>
        <taxon>Streptomyces</taxon>
    </lineage>
</organism>
<dbReference type="SUPFAM" id="SSF55729">
    <property type="entry name" value="Acyl-CoA N-acyltransferases (Nat)"/>
    <property type="match status" value="1"/>
</dbReference>
<sequence length="449" mass="46487">MTQQSTSVITDAFFALHHGLPRQGPGSDATTRALLALAGELPARPRVLDLGCGPGRSALLLAAEAGADVTAVDLHEPFLAELRAAARARGLADSVHTVRADMGDLPWPDGSFDLIWAESSAYSIGFDTALGSWRRLLAPGGTLVLTECEWTGDDPSAEARAFWDAHYPLRTAERNTRAALAAGYAVLGTVSQPESDWQEYYGPLGDRADAADPGAPGMAEALAATRAELAMRREHGTEYGYTGYVLRPADGAWLTRPEAASGADRAAVRAVNAAAFPTVAEADLVDALREDPDAWLEGLSYVAEAPGAADPAEAEVTGTTGTAGATGATGADVVAHALLTRCHVDGVPALCLAPVAVHPAHQGTGAGTAVVRAVLHVARARGEQLVLVLGHPDYYPRFGFTPASGYGIRPSFEVPDAALMALVLDGTPGTDGSTPVPRGTITYPAAFGV</sequence>
<keyword evidence="2" id="KW-0808">Transferase</keyword>
<dbReference type="InterPro" id="IPR050508">
    <property type="entry name" value="Methyltransf_Superfamily"/>
</dbReference>
<evidence type="ECO:0000313" key="3">
    <source>
        <dbReference type="Proteomes" id="UP000054804"/>
    </source>
</evidence>
<dbReference type="CDD" id="cd02440">
    <property type="entry name" value="AdoMet_MTases"/>
    <property type="match status" value="1"/>
</dbReference>
<evidence type="ECO:0000259" key="1">
    <source>
        <dbReference type="PROSITE" id="PS51186"/>
    </source>
</evidence>
<dbReference type="Gene3D" id="3.40.630.30">
    <property type="match status" value="1"/>
</dbReference>
<dbReference type="PANTHER" id="PTHR42912">
    <property type="entry name" value="METHYLTRANSFERASE"/>
    <property type="match status" value="1"/>
</dbReference>
<gene>
    <name evidence="2" type="ORF">AT728_36175</name>
</gene>
<dbReference type="RefSeq" id="WP_058851451.1">
    <property type="nucleotide sequence ID" value="NZ_LOCL01000061.1"/>
</dbReference>
<dbReference type="CDD" id="cd04301">
    <property type="entry name" value="NAT_SF"/>
    <property type="match status" value="1"/>
</dbReference>
<feature type="domain" description="N-acetyltransferase" evidence="1">
    <location>
        <begin position="274"/>
        <end position="425"/>
    </location>
</feature>
<dbReference type="GO" id="GO:0016747">
    <property type="term" value="F:acyltransferase activity, transferring groups other than amino-acyl groups"/>
    <property type="evidence" value="ECO:0007669"/>
    <property type="project" value="InterPro"/>
</dbReference>
<dbReference type="PANTHER" id="PTHR42912:SF80">
    <property type="entry name" value="METHYLTRANSFERASE DOMAIN-CONTAINING PROTEIN"/>
    <property type="match status" value="1"/>
</dbReference>
<proteinExistence type="predicted"/>
<name>A0A0W7WUX7_9ACTN</name>
<reference evidence="2 3" key="1">
    <citation type="submission" date="2015-12" db="EMBL/GenBank/DDBJ databases">
        <title>Draft genome sequence of Streptomyces silvensis ATCC 53525, a producer of novel hormone antagonists.</title>
        <authorList>
            <person name="Johnston C.W."/>
            <person name="Li Y."/>
            <person name="Magarvey N.A."/>
        </authorList>
    </citation>
    <scope>NUCLEOTIDE SEQUENCE [LARGE SCALE GENOMIC DNA]</scope>
    <source>
        <strain evidence="2 3">ATCC 53525</strain>
    </source>
</reference>
<accession>A0A0W7WUX7</accession>
<dbReference type="InterPro" id="IPR016181">
    <property type="entry name" value="Acyl_CoA_acyltransferase"/>
</dbReference>
<dbReference type="Proteomes" id="UP000054804">
    <property type="component" value="Unassembled WGS sequence"/>
</dbReference>
<dbReference type="EMBL" id="LOCL01000061">
    <property type="protein sequence ID" value="KUF14405.1"/>
    <property type="molecule type" value="Genomic_DNA"/>
</dbReference>
<dbReference type="Gene3D" id="3.40.50.150">
    <property type="entry name" value="Vaccinia Virus protein VP39"/>
    <property type="match status" value="1"/>
</dbReference>
<dbReference type="Pfam" id="PF00583">
    <property type="entry name" value="Acetyltransf_1"/>
    <property type="match status" value="1"/>
</dbReference>
<dbReference type="OrthoDB" id="9797178at2"/>
<dbReference type="InterPro" id="IPR041698">
    <property type="entry name" value="Methyltransf_25"/>
</dbReference>
<keyword evidence="3" id="KW-1185">Reference proteome</keyword>
<dbReference type="InterPro" id="IPR029063">
    <property type="entry name" value="SAM-dependent_MTases_sf"/>
</dbReference>
<dbReference type="InterPro" id="IPR000182">
    <property type="entry name" value="GNAT_dom"/>
</dbReference>
<protein>
    <submittedName>
        <fullName evidence="2">Transferase</fullName>
    </submittedName>
</protein>
<dbReference type="GO" id="GO:0008168">
    <property type="term" value="F:methyltransferase activity"/>
    <property type="evidence" value="ECO:0007669"/>
    <property type="project" value="UniProtKB-ARBA"/>
</dbReference>
<dbReference type="Pfam" id="PF13649">
    <property type="entry name" value="Methyltransf_25"/>
    <property type="match status" value="1"/>
</dbReference>
<dbReference type="AlphaFoldDB" id="A0A0W7WUX7"/>